<evidence type="ECO:0000259" key="10">
    <source>
        <dbReference type="PROSITE" id="PS50110"/>
    </source>
</evidence>
<dbReference type="CDD" id="cd00082">
    <property type="entry name" value="HisKA"/>
    <property type="match status" value="1"/>
</dbReference>
<dbReference type="EMBL" id="JBHSNM010000001">
    <property type="protein sequence ID" value="MFC5569738.1"/>
    <property type="molecule type" value="Genomic_DNA"/>
</dbReference>
<dbReference type="Gene3D" id="2.60.40.10">
    <property type="entry name" value="Immunoglobulins"/>
    <property type="match status" value="1"/>
</dbReference>
<dbReference type="InterPro" id="IPR036890">
    <property type="entry name" value="HATPase_C_sf"/>
</dbReference>
<dbReference type="SUPFAM" id="SSF63829">
    <property type="entry name" value="Calcium-dependent phosphotriesterase"/>
    <property type="match status" value="2"/>
</dbReference>
<dbReference type="CDD" id="cd16922">
    <property type="entry name" value="HATPase_EvgS-ArcB-TorS-like"/>
    <property type="match status" value="1"/>
</dbReference>
<dbReference type="Gene3D" id="3.40.50.2300">
    <property type="match status" value="1"/>
</dbReference>
<comment type="catalytic activity">
    <reaction evidence="1">
        <text>ATP + protein L-histidine = ADP + protein N-phospho-L-histidine.</text>
        <dbReference type="EC" id="2.7.13.3"/>
    </reaction>
</comment>
<dbReference type="SMART" id="SM00388">
    <property type="entry name" value="HisKA"/>
    <property type="match status" value="1"/>
</dbReference>
<dbReference type="Pfam" id="PF02518">
    <property type="entry name" value="HATPase_c"/>
    <property type="match status" value="1"/>
</dbReference>
<dbReference type="InterPro" id="IPR015943">
    <property type="entry name" value="WD40/YVTN_repeat-like_dom_sf"/>
</dbReference>
<dbReference type="CDD" id="cd17546">
    <property type="entry name" value="REC_hyHK_CKI1_RcsC-like"/>
    <property type="match status" value="1"/>
</dbReference>
<keyword evidence="7" id="KW-0812">Transmembrane</keyword>
<dbReference type="InterPro" id="IPR003661">
    <property type="entry name" value="HisK_dim/P_dom"/>
</dbReference>
<dbReference type="InterPro" id="IPR011123">
    <property type="entry name" value="Y_Y_Y"/>
</dbReference>
<evidence type="ECO:0000256" key="1">
    <source>
        <dbReference type="ARBA" id="ARBA00000085"/>
    </source>
</evidence>
<dbReference type="InterPro" id="IPR036097">
    <property type="entry name" value="HisK_dim/P_sf"/>
</dbReference>
<protein>
    <recommendedName>
        <fullName evidence="2">histidine kinase</fullName>
        <ecNumber evidence="2">2.7.13.3</ecNumber>
    </recommendedName>
</protein>
<dbReference type="Gene3D" id="2.130.10.10">
    <property type="entry name" value="YVTN repeat-like/Quinoprotein amine dehydrogenase"/>
    <property type="match status" value="2"/>
</dbReference>
<feature type="modified residue" description="4-aspartylphosphate" evidence="6">
    <location>
        <position position="1101"/>
    </location>
</feature>
<dbReference type="InterPro" id="IPR003594">
    <property type="entry name" value="HATPase_dom"/>
</dbReference>
<dbReference type="Proteomes" id="UP001596036">
    <property type="component" value="Unassembled WGS sequence"/>
</dbReference>
<dbReference type="SUPFAM" id="SSF52172">
    <property type="entry name" value="CheY-like"/>
    <property type="match status" value="1"/>
</dbReference>
<feature type="signal peptide" evidence="8">
    <location>
        <begin position="1"/>
        <end position="17"/>
    </location>
</feature>
<dbReference type="Pfam" id="PF07495">
    <property type="entry name" value="Y_Y_Y"/>
    <property type="match status" value="1"/>
</dbReference>
<dbReference type="Pfam" id="PF00072">
    <property type="entry name" value="Response_reg"/>
    <property type="match status" value="1"/>
</dbReference>
<comment type="caution">
    <text evidence="11">The sequence shown here is derived from an EMBL/GenBank/DDBJ whole genome shotgun (WGS) entry which is preliminary data.</text>
</comment>
<dbReference type="Pfam" id="PF07494">
    <property type="entry name" value="Reg_prop"/>
    <property type="match status" value="2"/>
</dbReference>
<dbReference type="InterPro" id="IPR005467">
    <property type="entry name" value="His_kinase_dom"/>
</dbReference>
<dbReference type="PRINTS" id="PR00344">
    <property type="entry name" value="BCTRLSENSOR"/>
</dbReference>
<evidence type="ECO:0000313" key="11">
    <source>
        <dbReference type="EMBL" id="MFC5569738.1"/>
    </source>
</evidence>
<dbReference type="PROSITE" id="PS50109">
    <property type="entry name" value="HIS_KIN"/>
    <property type="match status" value="1"/>
</dbReference>
<sequence length="1188" mass="128881">MWCVAVLAACFATMAQAGFPETPRLRQFTVVDGLPSNHINGMAEDRSGYLWIATSDGLVRYDGVDFRTWRVEQGLHDNFVWSVHVDARNRVWFGTHQGGLGVIDPQRRGFRYYDRRNTPAMASDDVWAVTSTPDGAVWFGTADAGLYRIDADGSQVARFMPRANDPRSLPHVSVVRLVVAPDGTLWVGTQGGVARWTGRDFERVPAEALNSPVVSGLTMERDGTLWIGTPEGVSVRRRDGTYAKSPWSQRAGEGKVLHVLAHDRSGLSWLDVPAGLGMNGNGRIESVPLYSTTANGPVRPSWVGAHEDREGGLWFLSYNNGLWYLPANWRRFPVLSRRADATDSIANAHVRGIAASADGSMWLVGSGGALDRLDPETGAVVHVARDAGNGYVLAGVLEDRKGRVWTSSQLGIARIDPRTGETVRWNSSDAVDAALFGEARFAQTDDGTVWIATDRDVQLRDEDGHVQQSLRAGQGGLPADVYIEQIGRGPDGAVWLATSGGLLMWNAGARRFEPVPGAERRHVYGFAIGEGERVWLARFGGVEAQHWDGAALRLETTVDTRNGFPALEPAGLVVDLTGRIWLTSARGLIRVDPADRLVRIFGVRDGLPGQEFEEAPVVRPGDGRILAGLSEGLVIFDPAVVKGRGPTPTLVVESVDVVRGDRRMSLEPDGVRIAHDDRDVRFVARLLSFNDARNHVYRFRLDGYDTDWVETGSSGERVFSRLKPGRYRLEVQARAADNLWSPVQAIHFEVLPPWWRSAWATALFCLAGAALTWLVAALYRQKLRRRHSWQLAQQKRELAEQASHAKTRFLATLGHEVRTPMTGVLGMSELLLGTSLNPQQRGYVGAIRGAGEHLLRLVNDALDLARIESGKLELADEAFDLHALMEELAALVAPLAKQRGLAFAMSIAPDTPRHLRGDVARVRQILLNLLGNAVKFTEHGRVTLGVSKQAPDGMCFEVADTGPGLNAEQKSRLFRRFEQAEGARTSARYGGSGLGLAISQELAAAMGGRIDIDSAPGEGTRFSVRLPLPAAVLPAIIREEESAQPSSPGSLSLLLVEDDPTVADVLVGMLRLLGHHVVHVPHGLSALAAVATTPFDAALLDLDLPGMDGLALARQLRIQGFAAPLAAVTARADVGAEPEAVDAGFDRFIRKPMTLKMLAALLQELVPPGSRGAAYGDAEARIIDEAGA</sequence>
<dbReference type="EC" id="2.7.13.3" evidence="2"/>
<evidence type="ECO:0000256" key="6">
    <source>
        <dbReference type="PROSITE-ProRule" id="PRU00169"/>
    </source>
</evidence>
<dbReference type="InterPro" id="IPR001789">
    <property type="entry name" value="Sig_transdc_resp-reg_receiver"/>
</dbReference>
<keyword evidence="11" id="KW-0547">Nucleotide-binding</keyword>
<dbReference type="InterPro" id="IPR013783">
    <property type="entry name" value="Ig-like_fold"/>
</dbReference>
<dbReference type="InterPro" id="IPR011110">
    <property type="entry name" value="Reg_prop"/>
</dbReference>
<keyword evidence="5" id="KW-0418">Kinase</keyword>
<evidence type="ECO:0000256" key="2">
    <source>
        <dbReference type="ARBA" id="ARBA00012438"/>
    </source>
</evidence>
<keyword evidence="7" id="KW-1133">Transmembrane helix</keyword>
<evidence type="ECO:0000256" key="4">
    <source>
        <dbReference type="ARBA" id="ARBA00022679"/>
    </source>
</evidence>
<dbReference type="PROSITE" id="PS50110">
    <property type="entry name" value="RESPONSE_REGULATORY"/>
    <property type="match status" value="1"/>
</dbReference>
<organism evidence="11 12">
    <name type="scientific">Lysobacter yangpyeongensis</name>
    <dbReference type="NCBI Taxonomy" id="346182"/>
    <lineage>
        <taxon>Bacteria</taxon>
        <taxon>Pseudomonadati</taxon>
        <taxon>Pseudomonadota</taxon>
        <taxon>Gammaproteobacteria</taxon>
        <taxon>Lysobacterales</taxon>
        <taxon>Lysobacteraceae</taxon>
        <taxon>Lysobacter</taxon>
    </lineage>
</organism>
<keyword evidence="11" id="KW-0067">ATP-binding</keyword>
<dbReference type="GO" id="GO:0005524">
    <property type="term" value="F:ATP binding"/>
    <property type="evidence" value="ECO:0007669"/>
    <property type="project" value="UniProtKB-KW"/>
</dbReference>
<dbReference type="RefSeq" id="WP_386754064.1">
    <property type="nucleotide sequence ID" value="NZ_JBHSNM010000001.1"/>
</dbReference>
<reference evidence="12" key="1">
    <citation type="journal article" date="2019" name="Int. J. Syst. Evol. Microbiol.">
        <title>The Global Catalogue of Microorganisms (GCM) 10K type strain sequencing project: providing services to taxonomists for standard genome sequencing and annotation.</title>
        <authorList>
            <consortium name="The Broad Institute Genomics Platform"/>
            <consortium name="The Broad Institute Genome Sequencing Center for Infectious Disease"/>
            <person name="Wu L."/>
            <person name="Ma J."/>
        </authorList>
    </citation>
    <scope>NUCLEOTIDE SEQUENCE [LARGE SCALE GENOMIC DNA]</scope>
    <source>
        <strain evidence="12">KACC 11407</strain>
    </source>
</reference>
<feature type="chain" id="PRO_5045063247" description="histidine kinase" evidence="8">
    <location>
        <begin position="18"/>
        <end position="1188"/>
    </location>
</feature>
<evidence type="ECO:0000256" key="8">
    <source>
        <dbReference type="SAM" id="SignalP"/>
    </source>
</evidence>
<evidence type="ECO:0000313" key="12">
    <source>
        <dbReference type="Proteomes" id="UP001596036"/>
    </source>
</evidence>
<dbReference type="InterPro" id="IPR004358">
    <property type="entry name" value="Sig_transdc_His_kin-like_C"/>
</dbReference>
<evidence type="ECO:0000259" key="9">
    <source>
        <dbReference type="PROSITE" id="PS50109"/>
    </source>
</evidence>
<dbReference type="PANTHER" id="PTHR43047:SF72">
    <property type="entry name" value="OSMOSENSING HISTIDINE PROTEIN KINASE SLN1"/>
    <property type="match status" value="1"/>
</dbReference>
<dbReference type="SUPFAM" id="SSF47384">
    <property type="entry name" value="Homodimeric domain of signal transducing histidine kinase"/>
    <property type="match status" value="1"/>
</dbReference>
<dbReference type="InterPro" id="IPR011006">
    <property type="entry name" value="CheY-like_superfamily"/>
</dbReference>
<keyword evidence="8" id="KW-0732">Signal</keyword>
<dbReference type="Gene3D" id="3.30.565.10">
    <property type="entry name" value="Histidine kinase-like ATPase, C-terminal domain"/>
    <property type="match status" value="1"/>
</dbReference>
<keyword evidence="12" id="KW-1185">Reference proteome</keyword>
<dbReference type="Pfam" id="PF00512">
    <property type="entry name" value="HisKA"/>
    <property type="match status" value="1"/>
</dbReference>
<feature type="domain" description="Response regulatory" evidence="10">
    <location>
        <begin position="1052"/>
        <end position="1166"/>
    </location>
</feature>
<evidence type="ECO:0000256" key="7">
    <source>
        <dbReference type="SAM" id="Phobius"/>
    </source>
</evidence>
<feature type="transmembrane region" description="Helical" evidence="7">
    <location>
        <begin position="758"/>
        <end position="779"/>
    </location>
</feature>
<evidence type="ECO:0000256" key="5">
    <source>
        <dbReference type="ARBA" id="ARBA00022777"/>
    </source>
</evidence>
<dbReference type="SUPFAM" id="SSF55874">
    <property type="entry name" value="ATPase domain of HSP90 chaperone/DNA topoisomerase II/histidine kinase"/>
    <property type="match status" value="1"/>
</dbReference>
<keyword evidence="7" id="KW-0472">Membrane</keyword>
<dbReference type="SMART" id="SM00448">
    <property type="entry name" value="REC"/>
    <property type="match status" value="1"/>
</dbReference>
<name>A0ABW0SKW6_9GAMM</name>
<proteinExistence type="predicted"/>
<dbReference type="PANTHER" id="PTHR43047">
    <property type="entry name" value="TWO-COMPONENT HISTIDINE PROTEIN KINASE"/>
    <property type="match status" value="1"/>
</dbReference>
<gene>
    <name evidence="11" type="ORF">ACFPN1_06650</name>
</gene>
<feature type="domain" description="Histidine kinase" evidence="9">
    <location>
        <begin position="812"/>
        <end position="1030"/>
    </location>
</feature>
<evidence type="ECO:0000256" key="3">
    <source>
        <dbReference type="ARBA" id="ARBA00022553"/>
    </source>
</evidence>
<accession>A0ABW0SKW6</accession>
<dbReference type="Gene3D" id="1.10.287.130">
    <property type="match status" value="1"/>
</dbReference>
<keyword evidence="3 6" id="KW-0597">Phosphoprotein</keyword>
<dbReference type="SMART" id="SM00387">
    <property type="entry name" value="HATPase_c"/>
    <property type="match status" value="1"/>
</dbReference>
<keyword evidence="4" id="KW-0808">Transferase</keyword>
<dbReference type="SUPFAM" id="SSF101898">
    <property type="entry name" value="NHL repeat"/>
    <property type="match status" value="1"/>
</dbReference>